<gene>
    <name evidence="1" type="ORF">J437_LFUL010757</name>
</gene>
<dbReference type="EMBL" id="KZ308503">
    <property type="protein sequence ID" value="KAG8230680.1"/>
    <property type="molecule type" value="Genomic_DNA"/>
</dbReference>
<reference evidence="1" key="1">
    <citation type="submission" date="2013-04" db="EMBL/GenBank/DDBJ databases">
        <authorList>
            <person name="Qu J."/>
            <person name="Murali S.C."/>
            <person name="Bandaranaike D."/>
            <person name="Bellair M."/>
            <person name="Blankenburg K."/>
            <person name="Chao H."/>
            <person name="Dinh H."/>
            <person name="Doddapaneni H."/>
            <person name="Downs B."/>
            <person name="Dugan-Rocha S."/>
            <person name="Elkadiri S."/>
            <person name="Gnanaolivu R.D."/>
            <person name="Hernandez B."/>
            <person name="Javaid M."/>
            <person name="Jayaseelan J.C."/>
            <person name="Lee S."/>
            <person name="Li M."/>
            <person name="Ming W."/>
            <person name="Munidasa M."/>
            <person name="Muniz J."/>
            <person name="Nguyen L."/>
            <person name="Ongeri F."/>
            <person name="Osuji N."/>
            <person name="Pu L.-L."/>
            <person name="Puazo M."/>
            <person name="Qu C."/>
            <person name="Quiroz J."/>
            <person name="Raj R."/>
            <person name="Weissenberger G."/>
            <person name="Xin Y."/>
            <person name="Zou X."/>
            <person name="Han Y."/>
            <person name="Richards S."/>
            <person name="Worley K."/>
            <person name="Muzny D."/>
            <person name="Gibbs R."/>
        </authorList>
    </citation>
    <scope>NUCLEOTIDE SEQUENCE</scope>
    <source>
        <strain evidence="1">Sampled in the wild</strain>
    </source>
</reference>
<comment type="caution">
    <text evidence="1">The sequence shown here is derived from an EMBL/GenBank/DDBJ whole genome shotgun (WGS) entry which is preliminary data.</text>
</comment>
<reference evidence="1" key="2">
    <citation type="submission" date="2017-10" db="EMBL/GenBank/DDBJ databases">
        <title>Ladona fulva Genome sequencing and assembly.</title>
        <authorList>
            <person name="Murali S."/>
            <person name="Richards S."/>
            <person name="Bandaranaike D."/>
            <person name="Bellair M."/>
            <person name="Blankenburg K."/>
            <person name="Chao H."/>
            <person name="Dinh H."/>
            <person name="Doddapaneni H."/>
            <person name="Dugan-Rocha S."/>
            <person name="Elkadiri S."/>
            <person name="Gnanaolivu R."/>
            <person name="Hernandez B."/>
            <person name="Skinner E."/>
            <person name="Javaid M."/>
            <person name="Lee S."/>
            <person name="Li M."/>
            <person name="Ming W."/>
            <person name="Munidasa M."/>
            <person name="Muniz J."/>
            <person name="Nguyen L."/>
            <person name="Hughes D."/>
            <person name="Osuji N."/>
            <person name="Pu L.-L."/>
            <person name="Puazo M."/>
            <person name="Qu C."/>
            <person name="Quiroz J."/>
            <person name="Raj R."/>
            <person name="Weissenberger G."/>
            <person name="Xin Y."/>
            <person name="Zou X."/>
            <person name="Han Y."/>
            <person name="Worley K."/>
            <person name="Muzny D."/>
            <person name="Gibbs R."/>
        </authorList>
    </citation>
    <scope>NUCLEOTIDE SEQUENCE</scope>
    <source>
        <strain evidence="1">Sampled in the wild</strain>
    </source>
</reference>
<dbReference type="AlphaFoldDB" id="A0A8K0K958"/>
<dbReference type="Proteomes" id="UP000792457">
    <property type="component" value="Unassembled WGS sequence"/>
</dbReference>
<keyword evidence="2" id="KW-1185">Reference proteome</keyword>
<accession>A0A8K0K958</accession>
<name>A0A8K0K958_LADFU</name>
<sequence length="108" mass="12612">MTTIPSFFCFPPGREVSWKPSSGSVFEMRIPGEKANRKREQLSYDRMSSLGLPTHMTLIESMEVLSWLSQKGEATLKRHAQLASDLRAFKRQEQEFEKFYFISMSTRR</sequence>
<evidence type="ECO:0000313" key="2">
    <source>
        <dbReference type="Proteomes" id="UP000792457"/>
    </source>
</evidence>
<proteinExistence type="predicted"/>
<evidence type="ECO:0000313" key="1">
    <source>
        <dbReference type="EMBL" id="KAG8230680.1"/>
    </source>
</evidence>
<protein>
    <submittedName>
        <fullName evidence="1">Uncharacterized protein</fullName>
    </submittedName>
</protein>
<organism evidence="1 2">
    <name type="scientific">Ladona fulva</name>
    <name type="common">Scarce chaser dragonfly</name>
    <name type="synonym">Libellula fulva</name>
    <dbReference type="NCBI Taxonomy" id="123851"/>
    <lineage>
        <taxon>Eukaryota</taxon>
        <taxon>Metazoa</taxon>
        <taxon>Ecdysozoa</taxon>
        <taxon>Arthropoda</taxon>
        <taxon>Hexapoda</taxon>
        <taxon>Insecta</taxon>
        <taxon>Pterygota</taxon>
        <taxon>Palaeoptera</taxon>
        <taxon>Odonata</taxon>
        <taxon>Epiprocta</taxon>
        <taxon>Anisoptera</taxon>
        <taxon>Libelluloidea</taxon>
        <taxon>Libellulidae</taxon>
        <taxon>Ladona</taxon>
    </lineage>
</organism>
<dbReference type="OrthoDB" id="6152532at2759"/>